<evidence type="ECO:0000313" key="2">
    <source>
        <dbReference type="EMBL" id="KAG1811120.1"/>
    </source>
</evidence>
<reference evidence="2" key="1">
    <citation type="journal article" date="2020" name="New Phytol.">
        <title>Comparative genomics reveals dynamic genome evolution in host specialist ectomycorrhizal fungi.</title>
        <authorList>
            <person name="Lofgren L.A."/>
            <person name="Nguyen N.H."/>
            <person name="Vilgalys R."/>
            <person name="Ruytinx J."/>
            <person name="Liao H.L."/>
            <person name="Branco S."/>
            <person name="Kuo A."/>
            <person name="LaButti K."/>
            <person name="Lipzen A."/>
            <person name="Andreopoulos W."/>
            <person name="Pangilinan J."/>
            <person name="Riley R."/>
            <person name="Hundley H."/>
            <person name="Na H."/>
            <person name="Barry K."/>
            <person name="Grigoriev I.V."/>
            <person name="Stajich J.E."/>
            <person name="Kennedy P.G."/>
        </authorList>
    </citation>
    <scope>NUCLEOTIDE SEQUENCE</scope>
    <source>
        <strain evidence="2">MN1</strain>
    </source>
</reference>
<dbReference type="EMBL" id="JABBWG010000030">
    <property type="protein sequence ID" value="KAG1811120.1"/>
    <property type="molecule type" value="Genomic_DNA"/>
</dbReference>
<gene>
    <name evidence="2" type="ORF">BJ212DRAFT_1483790</name>
</gene>
<feature type="region of interest" description="Disordered" evidence="1">
    <location>
        <begin position="506"/>
        <end position="525"/>
    </location>
</feature>
<evidence type="ECO:0000313" key="3">
    <source>
        <dbReference type="Proteomes" id="UP000807769"/>
    </source>
</evidence>
<feature type="region of interest" description="Disordered" evidence="1">
    <location>
        <begin position="107"/>
        <end position="157"/>
    </location>
</feature>
<dbReference type="AlphaFoldDB" id="A0A9P7E4K9"/>
<name>A0A9P7E4K9_9AGAM</name>
<sequence length="615" mass="68755">MAQQSPSSELISCIHHLAELLKNLPTALPLNPLSSQYGFGLNTELVEEEGVWFAFNRNLEVCFKTHKLGPNGTILEKDSEQEFLHEVWLKRLITATKLQGAKIPVKHKNPMNIDDNVSSSPEKQAKTQCAKPARSGSFSSVMETSKDSSDGGKQMESCTIPIQSSCTLKVELSGKIKPTPPNWSTTVPTQLTFDNLRWKPLETEREKKLQWERLDALTRESWEEKQTKEEEEWVEAAVTAEKRQNEPPINQALRENSASMTPLDVEWHKQTNWYHPLLWIHIDAAAHKFDWSPQAITKGLEREHPALFLHLNKGTVQKWIDKGSKQQWSEVILENVQHCHALAGLGQSGVLAKHLNVVKEIMEKLQALCKSGLVVNVIIGRAIMLAVINNQALDLLTLFKCSESFVRSFFESVLDWTPHKGTCVAAKLPSDAEDKCKECFFCLVYIIKWHSVPPKLVVGFDQIGVYILLSSGTTFVECGSKQVDIVVKDENHLKLHDEIKNHTGIIHGLKDEPPESQLDAEAGGDDTDMPCSAVIQDIFRIEGVDVAVADTAQFCVYDVQRDTPEVINCTLEGTTSDTGEYEADLDSLPGAPNPDIIIWPTEEVPSPPPNPTEQI</sequence>
<proteinExistence type="predicted"/>
<organism evidence="2 3">
    <name type="scientific">Suillus subaureus</name>
    <dbReference type="NCBI Taxonomy" id="48587"/>
    <lineage>
        <taxon>Eukaryota</taxon>
        <taxon>Fungi</taxon>
        <taxon>Dikarya</taxon>
        <taxon>Basidiomycota</taxon>
        <taxon>Agaricomycotina</taxon>
        <taxon>Agaricomycetes</taxon>
        <taxon>Agaricomycetidae</taxon>
        <taxon>Boletales</taxon>
        <taxon>Suillineae</taxon>
        <taxon>Suillaceae</taxon>
        <taxon>Suillus</taxon>
    </lineage>
</organism>
<dbReference type="Proteomes" id="UP000807769">
    <property type="component" value="Unassembled WGS sequence"/>
</dbReference>
<comment type="caution">
    <text evidence="2">The sequence shown here is derived from an EMBL/GenBank/DDBJ whole genome shotgun (WGS) entry which is preliminary data.</text>
</comment>
<accession>A0A9P7E4K9</accession>
<dbReference type="RefSeq" id="XP_041189780.1">
    <property type="nucleotide sequence ID" value="XM_041340678.1"/>
</dbReference>
<dbReference type="OrthoDB" id="2667260at2759"/>
<dbReference type="GeneID" id="64634694"/>
<protein>
    <submittedName>
        <fullName evidence="2">Uncharacterized protein</fullName>
    </submittedName>
</protein>
<keyword evidence="3" id="KW-1185">Reference proteome</keyword>
<evidence type="ECO:0000256" key="1">
    <source>
        <dbReference type="SAM" id="MobiDB-lite"/>
    </source>
</evidence>